<evidence type="ECO:0000313" key="11">
    <source>
        <dbReference type="Proteomes" id="UP001190700"/>
    </source>
</evidence>
<evidence type="ECO:0000256" key="1">
    <source>
        <dbReference type="ARBA" id="ARBA00004173"/>
    </source>
</evidence>
<keyword evidence="5" id="KW-0496">Mitochondrion</keyword>
<feature type="region of interest" description="Disordered" evidence="9">
    <location>
        <begin position="137"/>
        <end position="170"/>
    </location>
</feature>
<evidence type="ECO:0000256" key="4">
    <source>
        <dbReference type="ARBA" id="ARBA00022980"/>
    </source>
</evidence>
<name>A0AAE0G796_9CHLO</name>
<evidence type="ECO:0000256" key="3">
    <source>
        <dbReference type="ARBA" id="ARBA00022946"/>
    </source>
</evidence>
<dbReference type="Gene3D" id="2.40.30.10">
    <property type="entry name" value="Translation factors"/>
    <property type="match status" value="1"/>
</dbReference>
<dbReference type="EMBL" id="LGRX02008829">
    <property type="protein sequence ID" value="KAK3272697.1"/>
    <property type="molecule type" value="Genomic_DNA"/>
</dbReference>
<dbReference type="Gene3D" id="3.30.160.810">
    <property type="match status" value="1"/>
</dbReference>
<evidence type="ECO:0000256" key="6">
    <source>
        <dbReference type="ARBA" id="ARBA00023274"/>
    </source>
</evidence>
<dbReference type="GO" id="GO:0003735">
    <property type="term" value="F:structural constituent of ribosome"/>
    <property type="evidence" value="ECO:0007669"/>
    <property type="project" value="InterPro"/>
</dbReference>
<accession>A0AAE0G796</accession>
<dbReference type="PROSITE" id="PS00474">
    <property type="entry name" value="RIBOSOMAL_L3"/>
    <property type="match status" value="1"/>
</dbReference>
<comment type="similarity">
    <text evidence="2 8">Belongs to the universal ribosomal protein uL3 family.</text>
</comment>
<reference evidence="10 11" key="1">
    <citation type="journal article" date="2015" name="Genome Biol. Evol.">
        <title>Comparative Genomics of a Bacterivorous Green Alga Reveals Evolutionary Causalities and Consequences of Phago-Mixotrophic Mode of Nutrition.</title>
        <authorList>
            <person name="Burns J.A."/>
            <person name="Paasch A."/>
            <person name="Narechania A."/>
            <person name="Kim E."/>
        </authorList>
    </citation>
    <scope>NUCLEOTIDE SEQUENCE [LARGE SCALE GENOMIC DNA]</scope>
    <source>
        <strain evidence="10 11">PLY_AMNH</strain>
    </source>
</reference>
<keyword evidence="3" id="KW-0809">Transit peptide</keyword>
<dbReference type="Pfam" id="PF00297">
    <property type="entry name" value="Ribosomal_L3"/>
    <property type="match status" value="1"/>
</dbReference>
<dbReference type="GO" id="GO:0006412">
    <property type="term" value="P:translation"/>
    <property type="evidence" value="ECO:0007669"/>
    <property type="project" value="InterPro"/>
</dbReference>
<dbReference type="GO" id="GO:0005762">
    <property type="term" value="C:mitochondrial large ribosomal subunit"/>
    <property type="evidence" value="ECO:0007669"/>
    <property type="project" value="TreeGrafter"/>
</dbReference>
<comment type="caution">
    <text evidence="10">The sequence shown here is derived from an EMBL/GenBank/DDBJ whole genome shotgun (WGS) entry which is preliminary data.</text>
</comment>
<evidence type="ECO:0000256" key="5">
    <source>
        <dbReference type="ARBA" id="ARBA00023128"/>
    </source>
</evidence>
<dbReference type="InterPro" id="IPR000597">
    <property type="entry name" value="Ribosomal_uL3"/>
</dbReference>
<comment type="subcellular location">
    <subcellularLocation>
        <location evidence="1">Mitochondrion</location>
    </subcellularLocation>
</comment>
<dbReference type="Proteomes" id="UP001190700">
    <property type="component" value="Unassembled WGS sequence"/>
</dbReference>
<organism evidence="10 11">
    <name type="scientific">Cymbomonas tetramitiformis</name>
    <dbReference type="NCBI Taxonomy" id="36881"/>
    <lineage>
        <taxon>Eukaryota</taxon>
        <taxon>Viridiplantae</taxon>
        <taxon>Chlorophyta</taxon>
        <taxon>Pyramimonadophyceae</taxon>
        <taxon>Pyramimonadales</taxon>
        <taxon>Pyramimonadaceae</taxon>
        <taxon>Cymbomonas</taxon>
    </lineage>
</organism>
<proteinExistence type="inferred from homology"/>
<evidence type="ECO:0000256" key="7">
    <source>
        <dbReference type="ARBA" id="ARBA00035209"/>
    </source>
</evidence>
<dbReference type="HAMAP" id="MF_01325_B">
    <property type="entry name" value="Ribosomal_uL3_B"/>
    <property type="match status" value="1"/>
</dbReference>
<dbReference type="AlphaFoldDB" id="A0AAE0G796"/>
<evidence type="ECO:0000256" key="2">
    <source>
        <dbReference type="ARBA" id="ARBA00006540"/>
    </source>
</evidence>
<evidence type="ECO:0000256" key="8">
    <source>
        <dbReference type="RuleBase" id="RU003905"/>
    </source>
</evidence>
<dbReference type="SUPFAM" id="SSF50447">
    <property type="entry name" value="Translation proteins"/>
    <property type="match status" value="1"/>
</dbReference>
<evidence type="ECO:0000313" key="10">
    <source>
        <dbReference type="EMBL" id="KAK3272697.1"/>
    </source>
</evidence>
<protein>
    <recommendedName>
        <fullName evidence="7">Large ribosomal subunit protein uL3m</fullName>
    </recommendedName>
</protein>
<dbReference type="PANTHER" id="PTHR11229">
    <property type="entry name" value="50S RIBOSOMAL PROTEIN L3"/>
    <property type="match status" value="1"/>
</dbReference>
<dbReference type="InterPro" id="IPR009000">
    <property type="entry name" value="Transl_B-barrel_sf"/>
</dbReference>
<keyword evidence="6 8" id="KW-0687">Ribonucleoprotein</keyword>
<evidence type="ECO:0000256" key="9">
    <source>
        <dbReference type="SAM" id="MobiDB-lite"/>
    </source>
</evidence>
<dbReference type="FunFam" id="2.40.30.10:FF:000004">
    <property type="entry name" value="50S ribosomal protein L3"/>
    <property type="match status" value="1"/>
</dbReference>
<dbReference type="InterPro" id="IPR019927">
    <property type="entry name" value="Ribosomal_uL3_bac/org-type"/>
</dbReference>
<gene>
    <name evidence="10" type="ORF">CYMTET_19018</name>
</gene>
<dbReference type="NCBIfam" id="TIGR03625">
    <property type="entry name" value="L3_bact"/>
    <property type="match status" value="1"/>
</dbReference>
<keyword evidence="4 8" id="KW-0689">Ribosomal protein</keyword>
<keyword evidence="11" id="KW-1185">Reference proteome</keyword>
<dbReference type="InterPro" id="IPR019926">
    <property type="entry name" value="Ribosomal_uL3_CS"/>
</dbReference>
<dbReference type="PANTHER" id="PTHR11229:SF8">
    <property type="entry name" value="LARGE RIBOSOMAL SUBUNIT PROTEIN UL3M"/>
    <property type="match status" value="1"/>
</dbReference>
<sequence>MTPESKRTGLVAVKVGMTSTWDEHGVVMPLTVLWVDDCEVVQLKTEVNDNINSLQLGAGSKRAKNVNGRLLGHFANLGVPIKDKLSEFRVSEDALMPVGTPLNVSHFVAGQYVDIQGVSKGKGFQGVMTRWGFRGGPASHGATKSHRGAGSTGQCQDPGRTFKGKKMAGRMGNKKRTVQSVWVWKVDPARNLMFVLGQVPGNRGGFLRVKDAIRKKPDMDRTPFPTYILPQDELWEDMPVLTAPARKNYWDRFNKAM</sequence>
<dbReference type="FunFam" id="3.30.160.810:FF:000001">
    <property type="entry name" value="50S ribosomal protein L3"/>
    <property type="match status" value="1"/>
</dbReference>